<protein>
    <submittedName>
        <fullName evidence="1">Uncharacterized protein</fullName>
    </submittedName>
</protein>
<organism evidence="1 2">
    <name type="scientific">Aspergillus welwitschiae</name>
    <dbReference type="NCBI Taxonomy" id="1341132"/>
    <lineage>
        <taxon>Eukaryota</taxon>
        <taxon>Fungi</taxon>
        <taxon>Dikarya</taxon>
        <taxon>Ascomycota</taxon>
        <taxon>Pezizomycotina</taxon>
        <taxon>Eurotiomycetes</taxon>
        <taxon>Eurotiomycetidae</taxon>
        <taxon>Eurotiales</taxon>
        <taxon>Aspergillaceae</taxon>
        <taxon>Aspergillus</taxon>
        <taxon>Aspergillus subgen. Circumdati</taxon>
    </lineage>
</organism>
<keyword evidence="2" id="KW-1185">Reference proteome</keyword>
<accession>A0A3F3PHP4</accession>
<sequence length="64" mass="7369">MPLAPYSTSVDDSLSRYDPLTVHLCRSIHTRGDLFQSSRFFSIGGFFVRLSFLRIIEQFVLRAT</sequence>
<dbReference type="AlphaFoldDB" id="A0A3F3PHP4"/>
<reference evidence="1 2" key="1">
    <citation type="submission" date="2018-07" db="EMBL/GenBank/DDBJ databases">
        <title>The genomes of Aspergillus section Nigri reveals drivers in fungal speciation.</title>
        <authorList>
            <consortium name="DOE Joint Genome Institute"/>
            <person name="Vesth T.C."/>
            <person name="Nybo J."/>
            <person name="Theobald S."/>
            <person name="Brandl J."/>
            <person name="Frisvad J.C."/>
            <person name="Nielsen K.F."/>
            <person name="Lyhne E.K."/>
            <person name="Kogle M.E."/>
            <person name="Kuo A."/>
            <person name="Riley R."/>
            <person name="Clum A."/>
            <person name="Nolan M."/>
            <person name="Lipzen A."/>
            <person name="Salamov A."/>
            <person name="Henrissat B."/>
            <person name="Wiebenga A."/>
            <person name="De vries R.P."/>
            <person name="Grigoriev I.V."/>
            <person name="Mortensen U.H."/>
            <person name="Andersen M.R."/>
            <person name="Baker S.E."/>
        </authorList>
    </citation>
    <scope>NUCLEOTIDE SEQUENCE [LARGE SCALE GENOMIC DNA]</scope>
    <source>
        <strain evidence="1 2">CBS 139.54b</strain>
    </source>
</reference>
<feature type="non-terminal residue" evidence="1">
    <location>
        <position position="64"/>
    </location>
</feature>
<name>A0A3F3PHP4_9EURO</name>
<dbReference type="EMBL" id="KZ852143">
    <property type="protein sequence ID" value="RDH26471.1"/>
    <property type="molecule type" value="Genomic_DNA"/>
</dbReference>
<gene>
    <name evidence="1" type="ORF">BDQ94DRAFT_155493</name>
</gene>
<dbReference type="Proteomes" id="UP000253729">
    <property type="component" value="Unassembled WGS sequence"/>
</dbReference>
<dbReference type="RefSeq" id="XP_026619493.1">
    <property type="nucleotide sequence ID" value="XM_026768470.1"/>
</dbReference>
<evidence type="ECO:0000313" key="2">
    <source>
        <dbReference type="Proteomes" id="UP000253729"/>
    </source>
</evidence>
<proteinExistence type="predicted"/>
<evidence type="ECO:0000313" key="1">
    <source>
        <dbReference type="EMBL" id="RDH26471.1"/>
    </source>
</evidence>
<dbReference type="GeneID" id="38136826"/>